<gene>
    <name evidence="1" type="ORF">PAMC26510_35350</name>
</gene>
<protein>
    <submittedName>
        <fullName evidence="1">Uncharacterized protein</fullName>
    </submittedName>
</protein>
<comment type="caution">
    <text evidence="1">The sequence shown here is derived from an EMBL/GenBank/DDBJ whole genome shotgun (WGS) entry which is preliminary data.</text>
</comment>
<dbReference type="EMBL" id="NBTY01000202">
    <property type="protein sequence ID" value="OTP66248.1"/>
    <property type="molecule type" value="Genomic_DNA"/>
</dbReference>
<evidence type="ECO:0000313" key="1">
    <source>
        <dbReference type="EMBL" id="OTP66248.1"/>
    </source>
</evidence>
<accession>A0A242M4Y1</accession>
<evidence type="ECO:0000313" key="2">
    <source>
        <dbReference type="Proteomes" id="UP000194546"/>
    </source>
</evidence>
<proteinExistence type="predicted"/>
<sequence length="38" mass="4127">MKVFCFLNDSKLPRIETAYALARGSSAPLDVAQCDPPT</sequence>
<reference evidence="1 2" key="1">
    <citation type="submission" date="2017-03" db="EMBL/GenBank/DDBJ databases">
        <title>Genome analysis of strain PAMC 26510.</title>
        <authorList>
            <person name="Oh H.-M."/>
            <person name="Yang J.-A."/>
        </authorList>
    </citation>
    <scope>NUCLEOTIDE SEQUENCE [LARGE SCALE GENOMIC DNA]</scope>
    <source>
        <strain evidence="1 2">PAMC 26510</strain>
    </source>
</reference>
<organism evidence="1 2">
    <name type="scientific">Caballeronia sordidicola</name>
    <name type="common">Burkholderia sordidicola</name>
    <dbReference type="NCBI Taxonomy" id="196367"/>
    <lineage>
        <taxon>Bacteria</taxon>
        <taxon>Pseudomonadati</taxon>
        <taxon>Pseudomonadota</taxon>
        <taxon>Betaproteobacteria</taxon>
        <taxon>Burkholderiales</taxon>
        <taxon>Burkholderiaceae</taxon>
        <taxon>Caballeronia</taxon>
    </lineage>
</organism>
<dbReference type="Proteomes" id="UP000194546">
    <property type="component" value="Unassembled WGS sequence"/>
</dbReference>
<name>A0A242M4Y1_CABSO</name>
<dbReference type="AlphaFoldDB" id="A0A242M4Y1"/>